<dbReference type="InterPro" id="IPR006656">
    <property type="entry name" value="Mopterin_OxRdtase"/>
</dbReference>
<reference evidence="2" key="1">
    <citation type="journal article" date="2014" name="Front. Microbiol.">
        <title>High frequency of phylogenetically diverse reductive dehalogenase-homologous genes in deep subseafloor sedimentary metagenomes.</title>
        <authorList>
            <person name="Kawai M."/>
            <person name="Futagami T."/>
            <person name="Toyoda A."/>
            <person name="Takaki Y."/>
            <person name="Nishi S."/>
            <person name="Hori S."/>
            <person name="Arai W."/>
            <person name="Tsubouchi T."/>
            <person name="Morono Y."/>
            <person name="Uchiyama I."/>
            <person name="Ito T."/>
            <person name="Fujiyama A."/>
            <person name="Inagaki F."/>
            <person name="Takami H."/>
        </authorList>
    </citation>
    <scope>NUCLEOTIDE SEQUENCE</scope>
    <source>
        <strain evidence="2">Expedition CK06-06</strain>
    </source>
</reference>
<sequence>ELAAFARRFRGAYGTPNFLSVESNCYRSRILAHQLTFGTFLLEEPEKAKCVILWGHDPDNSRPPLASKLYQALDKGLELIVVNPKRTPLAKRGLHIPIRPGTDCALALGMLNVIISQDLYDKEFVNKYTLGFDKLAEHVKQYPPEKVEKITWVPAADIERIARIFATAESASIVQGVCALDQQINGLQNNRVLSILQTVTGNIDKPGGWVAVPFPRLGSLHIKVEEDPIGATEHPLFYRLWGRTSPYGQTMYLADAVLTEKPYPIKALIVTGGNPALTLPDSSKIKRAL</sequence>
<dbReference type="GO" id="GO:0016491">
    <property type="term" value="F:oxidoreductase activity"/>
    <property type="evidence" value="ECO:0007669"/>
    <property type="project" value="InterPro"/>
</dbReference>
<dbReference type="SUPFAM" id="SSF53706">
    <property type="entry name" value="Formate dehydrogenase/DMSO reductase, domains 1-3"/>
    <property type="match status" value="1"/>
</dbReference>
<feature type="non-terminal residue" evidence="2">
    <location>
        <position position="289"/>
    </location>
</feature>
<feature type="domain" description="Molybdopterin oxidoreductase" evidence="1">
    <location>
        <begin position="44"/>
        <end position="288"/>
    </location>
</feature>
<proteinExistence type="predicted"/>
<evidence type="ECO:0000259" key="1">
    <source>
        <dbReference type="Pfam" id="PF00384"/>
    </source>
</evidence>
<dbReference type="Pfam" id="PF00384">
    <property type="entry name" value="Molybdopterin"/>
    <property type="match status" value="1"/>
</dbReference>
<dbReference type="Gene3D" id="3.40.50.740">
    <property type="match status" value="1"/>
</dbReference>
<name>X1NBC3_9ZZZZ</name>
<evidence type="ECO:0000313" key="2">
    <source>
        <dbReference type="EMBL" id="GAI24125.1"/>
    </source>
</evidence>
<accession>X1NBC3</accession>
<feature type="non-terminal residue" evidence="2">
    <location>
        <position position="1"/>
    </location>
</feature>
<dbReference type="EMBL" id="BARV01016187">
    <property type="protein sequence ID" value="GAI24125.1"/>
    <property type="molecule type" value="Genomic_DNA"/>
</dbReference>
<comment type="caution">
    <text evidence="2">The sequence shown here is derived from an EMBL/GenBank/DDBJ whole genome shotgun (WGS) entry which is preliminary data.</text>
</comment>
<protein>
    <recommendedName>
        <fullName evidence="1">Molybdopterin oxidoreductase domain-containing protein</fullName>
    </recommendedName>
</protein>
<dbReference type="InterPro" id="IPR050612">
    <property type="entry name" value="Prok_Mopterin_Oxidored"/>
</dbReference>
<organism evidence="2">
    <name type="scientific">marine sediment metagenome</name>
    <dbReference type="NCBI Taxonomy" id="412755"/>
    <lineage>
        <taxon>unclassified sequences</taxon>
        <taxon>metagenomes</taxon>
        <taxon>ecological metagenomes</taxon>
    </lineage>
</organism>
<dbReference type="Gene3D" id="3.40.228.10">
    <property type="entry name" value="Dimethylsulfoxide Reductase, domain 2"/>
    <property type="match status" value="1"/>
</dbReference>
<dbReference type="PANTHER" id="PTHR43742">
    <property type="entry name" value="TRIMETHYLAMINE-N-OXIDE REDUCTASE"/>
    <property type="match status" value="1"/>
</dbReference>
<gene>
    <name evidence="2" type="ORF">S06H3_27843</name>
</gene>
<dbReference type="AlphaFoldDB" id="X1NBC3"/>